<accession>A0ABW2TEF1</accession>
<dbReference type="InterPro" id="IPR011008">
    <property type="entry name" value="Dimeric_a/b-barrel"/>
</dbReference>
<dbReference type="Pfam" id="PF07978">
    <property type="entry name" value="NIPSNAP"/>
    <property type="match status" value="1"/>
</dbReference>
<keyword evidence="3" id="KW-1185">Reference proteome</keyword>
<protein>
    <submittedName>
        <fullName evidence="2">NIPSNAP family protein</fullName>
    </submittedName>
</protein>
<dbReference type="SUPFAM" id="SSF54909">
    <property type="entry name" value="Dimeric alpha+beta barrel"/>
    <property type="match status" value="1"/>
</dbReference>
<evidence type="ECO:0000313" key="2">
    <source>
        <dbReference type="EMBL" id="MFC7606581.1"/>
    </source>
</evidence>
<evidence type="ECO:0000313" key="3">
    <source>
        <dbReference type="Proteomes" id="UP001596514"/>
    </source>
</evidence>
<evidence type="ECO:0000259" key="1">
    <source>
        <dbReference type="Pfam" id="PF07978"/>
    </source>
</evidence>
<dbReference type="RefSeq" id="WP_343962825.1">
    <property type="nucleotide sequence ID" value="NZ_BAAAGK010000013.1"/>
</dbReference>
<reference evidence="3" key="1">
    <citation type="journal article" date="2019" name="Int. J. Syst. Evol. Microbiol.">
        <title>The Global Catalogue of Microorganisms (GCM) 10K type strain sequencing project: providing services to taxonomists for standard genome sequencing and annotation.</title>
        <authorList>
            <consortium name="The Broad Institute Genomics Platform"/>
            <consortium name="The Broad Institute Genome Sequencing Center for Infectious Disease"/>
            <person name="Wu L."/>
            <person name="Ma J."/>
        </authorList>
    </citation>
    <scope>NUCLEOTIDE SEQUENCE [LARGE SCALE GENOMIC DNA]</scope>
    <source>
        <strain evidence="3">JCM 10083</strain>
    </source>
</reference>
<sequence length="238" mass="27131">MENCRYPIVELRQYTLHEGGRDVLIDLFEREFIESQEAAGMTVIGQFRDLDAPNRFVWLRGFPDMERRAEALRSFYGGPVWKANRDRANATMIDSDDVLLLRSGADFPASARPPVGGAAPPSIVTATIYHRDRPFDDAFVDFFDRSVRPVLAETGARPLARLRTEYAENTFPALPVRTGENVFVWFSRFTGPDQLADHQERLARSRTWHDRVLPELSETLTGAPRRLRLAPTARSLLR</sequence>
<dbReference type="Proteomes" id="UP001596514">
    <property type="component" value="Unassembled WGS sequence"/>
</dbReference>
<gene>
    <name evidence="2" type="ORF">ACFQVD_41450</name>
</gene>
<feature type="domain" description="NIPSNAP" evidence="1">
    <location>
        <begin position="9"/>
        <end position="98"/>
    </location>
</feature>
<comment type="caution">
    <text evidence="2">The sequence shown here is derived from an EMBL/GenBank/DDBJ whole genome shotgun (WGS) entry which is preliminary data.</text>
</comment>
<organism evidence="2 3">
    <name type="scientific">Streptosporangium amethystogenes subsp. fukuiense</name>
    <dbReference type="NCBI Taxonomy" id="698418"/>
    <lineage>
        <taxon>Bacteria</taxon>
        <taxon>Bacillati</taxon>
        <taxon>Actinomycetota</taxon>
        <taxon>Actinomycetes</taxon>
        <taxon>Streptosporangiales</taxon>
        <taxon>Streptosporangiaceae</taxon>
        <taxon>Streptosporangium</taxon>
    </lineage>
</organism>
<dbReference type="Gene3D" id="3.30.70.100">
    <property type="match status" value="1"/>
</dbReference>
<proteinExistence type="predicted"/>
<dbReference type="InterPro" id="IPR012577">
    <property type="entry name" value="NIPSNAP"/>
</dbReference>
<name>A0ABW2TEF1_9ACTN</name>
<dbReference type="EMBL" id="JBHTEE010000001">
    <property type="protein sequence ID" value="MFC7606581.1"/>
    <property type="molecule type" value="Genomic_DNA"/>
</dbReference>